<name>A0A0F0KWQ1_9MICO</name>
<keyword evidence="3" id="KW-1185">Reference proteome</keyword>
<dbReference type="KEGG" id="mfol:DXT68_01165"/>
<evidence type="ECO:0000313" key="2">
    <source>
        <dbReference type="EMBL" id="KJL24530.1"/>
    </source>
</evidence>
<keyword evidence="1" id="KW-1133">Transmembrane helix</keyword>
<accession>A0A0F0KWQ1</accession>
<keyword evidence="1" id="KW-0472">Membrane</keyword>
<feature type="transmembrane region" description="Helical" evidence="1">
    <location>
        <begin position="27"/>
        <end position="48"/>
    </location>
</feature>
<sequence length="196" mass="21467">MPEYCVSRQRVRYVDGLTGGYRRPVQLGSLADVITALTAIGALVAAILGAKHAGRLFAVEAKRDESSAARERQTQASQVFAWVASRIVDDEAKAYGAVVVNSSQQAIYDVTVRVTGASGAERRPIELTILPPGAYYLEESSEAYAWEFASRLRSFDEEIRPVTKSKKRTIAGMRFRDSSNLTWMRDGTGTLSASAR</sequence>
<evidence type="ECO:0000256" key="1">
    <source>
        <dbReference type="SAM" id="Phobius"/>
    </source>
</evidence>
<comment type="caution">
    <text evidence="2">The sequence shown here is derived from an EMBL/GenBank/DDBJ whole genome shotgun (WGS) entry which is preliminary data.</text>
</comment>
<organism evidence="2 3">
    <name type="scientific">Microbacterium foliorum</name>
    <dbReference type="NCBI Taxonomy" id="104336"/>
    <lineage>
        <taxon>Bacteria</taxon>
        <taxon>Bacillati</taxon>
        <taxon>Actinomycetota</taxon>
        <taxon>Actinomycetes</taxon>
        <taxon>Micrococcales</taxon>
        <taxon>Microbacteriaceae</taxon>
        <taxon>Microbacterium</taxon>
    </lineage>
</organism>
<dbReference type="PATRIC" id="fig|104336.4.peg.662"/>
<keyword evidence="1" id="KW-0812">Transmembrane</keyword>
<proteinExistence type="predicted"/>
<dbReference type="AlphaFoldDB" id="A0A0F0KWQ1"/>
<dbReference type="Proteomes" id="UP000033572">
    <property type="component" value="Unassembled WGS sequence"/>
</dbReference>
<dbReference type="RefSeq" id="WP_045253070.1">
    <property type="nucleotide sequence ID" value="NZ_CP031425.1"/>
</dbReference>
<reference evidence="2 3" key="1">
    <citation type="submission" date="2015-02" db="EMBL/GenBank/DDBJ databases">
        <title>Draft genome sequences of ten Microbacterium spp. with emphasis on heavy metal contaminated environments.</title>
        <authorList>
            <person name="Corretto E."/>
        </authorList>
    </citation>
    <scope>NUCLEOTIDE SEQUENCE [LARGE SCALE GENOMIC DNA]</scope>
    <source>
        <strain evidence="2 3">DSM 12966</strain>
    </source>
</reference>
<dbReference type="GeneID" id="94442992"/>
<gene>
    <name evidence="2" type="ORF">RN50_00642</name>
</gene>
<evidence type="ECO:0000313" key="3">
    <source>
        <dbReference type="Proteomes" id="UP000033572"/>
    </source>
</evidence>
<protein>
    <submittedName>
        <fullName evidence="2">Uncharacterized protein</fullName>
    </submittedName>
</protein>
<dbReference type="EMBL" id="JYIU01000031">
    <property type="protein sequence ID" value="KJL24530.1"/>
    <property type="molecule type" value="Genomic_DNA"/>
</dbReference>